<feature type="domain" description="Histidine kinase/HSP90-like ATPase" evidence="6">
    <location>
        <begin position="289"/>
        <end position="383"/>
    </location>
</feature>
<dbReference type="Pfam" id="PF19354">
    <property type="entry name" value="DUF5931"/>
    <property type="match status" value="1"/>
</dbReference>
<feature type="transmembrane region" description="Helical" evidence="5">
    <location>
        <begin position="152"/>
        <end position="170"/>
    </location>
</feature>
<feature type="transmembrane region" description="Helical" evidence="5">
    <location>
        <begin position="79"/>
        <end position="100"/>
    </location>
</feature>
<evidence type="ECO:0000256" key="4">
    <source>
        <dbReference type="SAM" id="MobiDB-lite"/>
    </source>
</evidence>
<keyword evidence="1" id="KW-0808">Transferase</keyword>
<feature type="transmembrane region" description="Helical" evidence="5">
    <location>
        <begin position="112"/>
        <end position="140"/>
    </location>
</feature>
<evidence type="ECO:0000256" key="2">
    <source>
        <dbReference type="ARBA" id="ARBA00022777"/>
    </source>
</evidence>
<comment type="caution">
    <text evidence="8">The sequence shown here is derived from an EMBL/GenBank/DDBJ whole genome shotgun (WGS) entry which is preliminary data.</text>
</comment>
<evidence type="ECO:0000259" key="6">
    <source>
        <dbReference type="Pfam" id="PF02518"/>
    </source>
</evidence>
<dbReference type="EMBL" id="JBHUGD010000001">
    <property type="protein sequence ID" value="MFD1945685.1"/>
    <property type="molecule type" value="Genomic_DNA"/>
</dbReference>
<gene>
    <name evidence="8" type="primary">macS</name>
    <name evidence="8" type="ORF">ACFSDE_02690</name>
</gene>
<dbReference type="InterPro" id="IPR050482">
    <property type="entry name" value="Sensor_HK_TwoCompSys"/>
</dbReference>
<keyword evidence="5" id="KW-1133">Transmembrane helix</keyword>
<dbReference type="Pfam" id="PF02518">
    <property type="entry name" value="HATPase_c"/>
    <property type="match status" value="1"/>
</dbReference>
<feature type="domain" description="DUF5931" evidence="7">
    <location>
        <begin position="16"/>
        <end position="169"/>
    </location>
</feature>
<keyword evidence="9" id="KW-1185">Reference proteome</keyword>
<evidence type="ECO:0000256" key="5">
    <source>
        <dbReference type="SAM" id="Phobius"/>
    </source>
</evidence>
<dbReference type="PANTHER" id="PTHR24421:SF61">
    <property type="entry name" value="OXYGEN SENSOR HISTIDINE KINASE NREB"/>
    <property type="match status" value="1"/>
</dbReference>
<evidence type="ECO:0000313" key="9">
    <source>
        <dbReference type="Proteomes" id="UP001597351"/>
    </source>
</evidence>
<dbReference type="Proteomes" id="UP001597351">
    <property type="component" value="Unassembled WGS sequence"/>
</dbReference>
<reference evidence="9" key="1">
    <citation type="journal article" date="2019" name="Int. J. Syst. Evol. Microbiol.">
        <title>The Global Catalogue of Microorganisms (GCM) 10K type strain sequencing project: providing services to taxonomists for standard genome sequencing and annotation.</title>
        <authorList>
            <consortium name="The Broad Institute Genomics Platform"/>
            <consortium name="The Broad Institute Genome Sequencing Center for Infectious Disease"/>
            <person name="Wu L."/>
            <person name="Ma J."/>
        </authorList>
    </citation>
    <scope>NUCLEOTIDE SEQUENCE [LARGE SCALE GENOMIC DNA]</scope>
    <source>
        <strain evidence="9">CGMCC 1.12477</strain>
    </source>
</reference>
<proteinExistence type="predicted"/>
<evidence type="ECO:0000256" key="3">
    <source>
        <dbReference type="ARBA" id="ARBA00023012"/>
    </source>
</evidence>
<keyword evidence="5" id="KW-0812">Transmembrane</keyword>
<organism evidence="8 9">
    <name type="scientific">Nocardioides aestuarii</name>
    <dbReference type="NCBI Taxonomy" id="252231"/>
    <lineage>
        <taxon>Bacteria</taxon>
        <taxon>Bacillati</taxon>
        <taxon>Actinomycetota</taxon>
        <taxon>Actinomycetes</taxon>
        <taxon>Propionibacteriales</taxon>
        <taxon>Nocardioidaceae</taxon>
        <taxon>Nocardioides</taxon>
    </lineage>
</organism>
<dbReference type="RefSeq" id="WP_343920867.1">
    <property type="nucleotide sequence ID" value="NZ_BAAAJT010000002.1"/>
</dbReference>
<keyword evidence="5" id="KW-0472">Membrane</keyword>
<dbReference type="NCBIfam" id="NF047322">
    <property type="entry name" value="HK_morpho_MacS"/>
    <property type="match status" value="1"/>
</dbReference>
<sequence>MSDAAPRWRLWTRPDLAVEDRMFRALAVLRVVVLVNAVALNVYRADNFRHPVAGIFCVVVMIAWTAYAVWAYAEPLRRTAWLLVADLGVAAGLILLSPLVKGETLRATIPGFWVMGAMLAWAIHWHARGGLAAAVVVAAADLSIRQDLTQGNYGNVFLLVVGGPIVGFMAGSLSRMEDQRDAALRQAVAGEERARLARAVHDGVLQVLSLVQRRGTELERLSPEFAELGRLAGEQETALRSLIRQQDRRGDPGEADLAAALEEMTRGHSVPVTLSTPGVPVALPGDVAAELTAAVRACLDNVATHVGADAPAWVLLDDTGGTVVVSVRDEGPGIPADRLAVAEEEGRLGVAQSIVARLRELGGDADLDSGPHGTEWELRVPRPPTLGS</sequence>
<dbReference type="InterPro" id="IPR003594">
    <property type="entry name" value="HATPase_dom"/>
</dbReference>
<dbReference type="Gene3D" id="3.30.565.10">
    <property type="entry name" value="Histidine kinase-like ATPase, C-terminal domain"/>
    <property type="match status" value="1"/>
</dbReference>
<feature type="transmembrane region" description="Helical" evidence="5">
    <location>
        <begin position="22"/>
        <end position="40"/>
    </location>
</feature>
<keyword evidence="3" id="KW-0902">Two-component regulatory system</keyword>
<evidence type="ECO:0000259" key="7">
    <source>
        <dbReference type="Pfam" id="PF19354"/>
    </source>
</evidence>
<keyword evidence="2 8" id="KW-0418">Kinase</keyword>
<dbReference type="PANTHER" id="PTHR24421">
    <property type="entry name" value="NITRATE/NITRITE SENSOR PROTEIN NARX-RELATED"/>
    <property type="match status" value="1"/>
</dbReference>
<dbReference type="SUPFAM" id="SSF55874">
    <property type="entry name" value="ATPase domain of HSP90 chaperone/DNA topoisomerase II/histidine kinase"/>
    <property type="match status" value="1"/>
</dbReference>
<feature type="transmembrane region" description="Helical" evidence="5">
    <location>
        <begin position="52"/>
        <end position="73"/>
    </location>
</feature>
<feature type="region of interest" description="Disordered" evidence="4">
    <location>
        <begin position="363"/>
        <end position="388"/>
    </location>
</feature>
<evidence type="ECO:0000256" key="1">
    <source>
        <dbReference type="ARBA" id="ARBA00022679"/>
    </source>
</evidence>
<dbReference type="GO" id="GO:0016301">
    <property type="term" value="F:kinase activity"/>
    <property type="evidence" value="ECO:0007669"/>
    <property type="project" value="UniProtKB-KW"/>
</dbReference>
<accession>A0ABW4TIB8</accession>
<dbReference type="InterPro" id="IPR036890">
    <property type="entry name" value="HATPase_C_sf"/>
</dbReference>
<evidence type="ECO:0000313" key="8">
    <source>
        <dbReference type="EMBL" id="MFD1945685.1"/>
    </source>
</evidence>
<name>A0ABW4TIB8_9ACTN</name>
<protein>
    <submittedName>
        <fullName evidence="8">MacS family sensor histidine kinase</fullName>
    </submittedName>
</protein>
<dbReference type="InterPro" id="IPR045975">
    <property type="entry name" value="DUF5931"/>
</dbReference>